<reference evidence="1 2" key="1">
    <citation type="submission" date="2018-10" db="EMBL/GenBank/DDBJ databases">
        <authorList>
            <person name="Ekblom R."/>
            <person name="Jareborg N."/>
        </authorList>
    </citation>
    <scope>NUCLEOTIDE SEQUENCE [LARGE SCALE GENOMIC DNA]</scope>
    <source>
        <tissue evidence="1">Muscle</tissue>
    </source>
</reference>
<accession>A0A9X9LDN8</accession>
<evidence type="ECO:0000313" key="1">
    <source>
        <dbReference type="EMBL" id="VCW57317.1"/>
    </source>
</evidence>
<organism evidence="1 2">
    <name type="scientific">Gulo gulo</name>
    <name type="common">Wolverine</name>
    <name type="synonym">Gluton</name>
    <dbReference type="NCBI Taxonomy" id="48420"/>
    <lineage>
        <taxon>Eukaryota</taxon>
        <taxon>Metazoa</taxon>
        <taxon>Chordata</taxon>
        <taxon>Craniata</taxon>
        <taxon>Vertebrata</taxon>
        <taxon>Euteleostomi</taxon>
        <taxon>Mammalia</taxon>
        <taxon>Eutheria</taxon>
        <taxon>Laurasiatheria</taxon>
        <taxon>Carnivora</taxon>
        <taxon>Caniformia</taxon>
        <taxon>Musteloidea</taxon>
        <taxon>Mustelidae</taxon>
        <taxon>Guloninae</taxon>
        <taxon>Gulo</taxon>
    </lineage>
</organism>
<dbReference type="EMBL" id="CYRY02001038">
    <property type="protein sequence ID" value="VCW57317.1"/>
    <property type="molecule type" value="Genomic_DNA"/>
</dbReference>
<comment type="caution">
    <text evidence="1">The sequence shown here is derived from an EMBL/GenBank/DDBJ whole genome shotgun (WGS) entry which is preliminary data.</text>
</comment>
<dbReference type="Proteomes" id="UP000269945">
    <property type="component" value="Unassembled WGS sequence"/>
</dbReference>
<gene>
    <name evidence="1" type="ORF">BN2614_LOCUS1</name>
</gene>
<name>A0A9X9LDN8_GULGU</name>
<keyword evidence="2" id="KW-1185">Reference proteome</keyword>
<dbReference type="AlphaFoldDB" id="A0A9X9LDN8"/>
<proteinExistence type="predicted"/>
<sequence length="102" mass="11460">MVLESSLGKDLCLICRALLTISSKVVFPLCLTKKTPLTVFLQFSLSWRFLEGFDNQGRGRRYHFNLGLSVLSGQFHCNPLPFQSPVALMMSSPTFFGDRSRG</sequence>
<evidence type="ECO:0000313" key="2">
    <source>
        <dbReference type="Proteomes" id="UP000269945"/>
    </source>
</evidence>
<protein>
    <submittedName>
        <fullName evidence="1">Uncharacterized protein</fullName>
    </submittedName>
</protein>